<accession>A0ABV0RY25</accession>
<gene>
    <name evidence="1" type="ORF">XENOCAPTIV_010764</name>
</gene>
<name>A0ABV0RY25_9TELE</name>
<dbReference type="EMBL" id="JAHRIN010061150">
    <property type="protein sequence ID" value="MEQ2213175.1"/>
    <property type="molecule type" value="Genomic_DNA"/>
</dbReference>
<reference evidence="1 2" key="1">
    <citation type="submission" date="2021-06" db="EMBL/GenBank/DDBJ databases">
        <authorList>
            <person name="Palmer J.M."/>
        </authorList>
    </citation>
    <scope>NUCLEOTIDE SEQUENCE [LARGE SCALE GENOMIC DNA]</scope>
    <source>
        <strain evidence="1 2">XC_2019</strain>
        <tissue evidence="1">Muscle</tissue>
    </source>
</reference>
<organism evidence="1 2">
    <name type="scientific">Xenoophorus captivus</name>
    <dbReference type="NCBI Taxonomy" id="1517983"/>
    <lineage>
        <taxon>Eukaryota</taxon>
        <taxon>Metazoa</taxon>
        <taxon>Chordata</taxon>
        <taxon>Craniata</taxon>
        <taxon>Vertebrata</taxon>
        <taxon>Euteleostomi</taxon>
        <taxon>Actinopterygii</taxon>
        <taxon>Neopterygii</taxon>
        <taxon>Teleostei</taxon>
        <taxon>Neoteleostei</taxon>
        <taxon>Acanthomorphata</taxon>
        <taxon>Ovalentaria</taxon>
        <taxon>Atherinomorphae</taxon>
        <taxon>Cyprinodontiformes</taxon>
        <taxon>Goodeidae</taxon>
        <taxon>Xenoophorus</taxon>
    </lineage>
</organism>
<keyword evidence="2" id="KW-1185">Reference proteome</keyword>
<proteinExistence type="predicted"/>
<sequence length="192" mass="21522">MKAIGMKLGHKKTFVEHPVRPDKRLYFMPDVPHLVKNLKSALVSGQTFTIPPEIVQKKTVKSGSYQEDGGSLQAEFLDIKETFLSPGLRVKQLIGNTDIPDLTNSETCILYHLTGYIVYKAIKHSNICDGCSRSIKQNDDTLEGEHSTLLILKEFKPGVLCRASHEAFSLVQKVEKQGPVNLSWSSQMPWIL</sequence>
<protein>
    <recommendedName>
        <fullName evidence="3">Transposable element P transposase</fullName>
    </recommendedName>
</protein>
<dbReference type="Proteomes" id="UP001434883">
    <property type="component" value="Unassembled WGS sequence"/>
</dbReference>
<evidence type="ECO:0000313" key="1">
    <source>
        <dbReference type="EMBL" id="MEQ2213175.1"/>
    </source>
</evidence>
<evidence type="ECO:0008006" key="3">
    <source>
        <dbReference type="Google" id="ProtNLM"/>
    </source>
</evidence>
<comment type="caution">
    <text evidence="1">The sequence shown here is derived from an EMBL/GenBank/DDBJ whole genome shotgun (WGS) entry which is preliminary data.</text>
</comment>
<evidence type="ECO:0000313" key="2">
    <source>
        <dbReference type="Proteomes" id="UP001434883"/>
    </source>
</evidence>